<protein>
    <submittedName>
        <fullName evidence="3">DUF6344 domain-containing protein</fullName>
    </submittedName>
</protein>
<evidence type="ECO:0000256" key="2">
    <source>
        <dbReference type="SAM" id="SignalP"/>
    </source>
</evidence>
<sequence>MAANKVTRIWSVVVAALLAFFASLGLITTATAAPAVPQQGAAGHSSTETPARAPYVAPAPQAKPYELSRPPTMKQRIRAEAHGTSPSSRGLTLATPLSDVNQVDATTEADVVTRERVRPATSEELAL</sequence>
<evidence type="ECO:0000313" key="4">
    <source>
        <dbReference type="Proteomes" id="UP001224661"/>
    </source>
</evidence>
<evidence type="ECO:0000256" key="1">
    <source>
        <dbReference type="SAM" id="MobiDB-lite"/>
    </source>
</evidence>
<feature type="signal peptide" evidence="2">
    <location>
        <begin position="1"/>
        <end position="32"/>
    </location>
</feature>
<evidence type="ECO:0000313" key="3">
    <source>
        <dbReference type="EMBL" id="MDI3384837.1"/>
    </source>
</evidence>
<proteinExistence type="predicted"/>
<dbReference type="Pfam" id="PF19871">
    <property type="entry name" value="DUF6344"/>
    <property type="match status" value="1"/>
</dbReference>
<comment type="caution">
    <text evidence="3">The sequence shown here is derived from an EMBL/GenBank/DDBJ whole genome shotgun (WGS) entry which is preliminary data.</text>
</comment>
<keyword evidence="2" id="KW-0732">Signal</keyword>
<organism evidence="3 4">
    <name type="scientific">Streptomyces solicavernae</name>
    <dbReference type="NCBI Taxonomy" id="3043614"/>
    <lineage>
        <taxon>Bacteria</taxon>
        <taxon>Bacillati</taxon>
        <taxon>Actinomycetota</taxon>
        <taxon>Actinomycetes</taxon>
        <taxon>Kitasatosporales</taxon>
        <taxon>Streptomycetaceae</taxon>
        <taxon>Streptomyces</taxon>
    </lineage>
</organism>
<dbReference type="InterPro" id="IPR045925">
    <property type="entry name" value="DUF6344"/>
</dbReference>
<reference evidence="3 4" key="1">
    <citation type="submission" date="2023-05" db="EMBL/GenBank/DDBJ databases">
        <title>Draft genome sequence of Streptomyces sp. B-S-A8 isolated from a cave soil in Thailand.</title>
        <authorList>
            <person name="Chamroensaksri N."/>
            <person name="Muangham S."/>
        </authorList>
    </citation>
    <scope>NUCLEOTIDE SEQUENCE [LARGE SCALE GENOMIC DNA]</scope>
    <source>
        <strain evidence="3 4">B-S-A8</strain>
    </source>
</reference>
<keyword evidence="4" id="KW-1185">Reference proteome</keyword>
<dbReference type="RefSeq" id="WP_282509423.1">
    <property type="nucleotide sequence ID" value="NZ_JASCIR010000001.1"/>
</dbReference>
<gene>
    <name evidence="3" type="ORF">QIS99_01185</name>
</gene>
<accession>A0ABT6RK77</accession>
<dbReference type="Proteomes" id="UP001224661">
    <property type="component" value="Unassembled WGS sequence"/>
</dbReference>
<feature type="chain" id="PRO_5046115617" evidence="2">
    <location>
        <begin position="33"/>
        <end position="127"/>
    </location>
</feature>
<dbReference type="EMBL" id="JASCIR010000001">
    <property type="protein sequence ID" value="MDI3384837.1"/>
    <property type="molecule type" value="Genomic_DNA"/>
</dbReference>
<feature type="region of interest" description="Disordered" evidence="1">
    <location>
        <begin position="36"/>
        <end position="127"/>
    </location>
</feature>
<name>A0ABT6RK77_9ACTN</name>